<accession>A0A7S3Q8D1</accession>
<evidence type="ECO:0000313" key="3">
    <source>
        <dbReference type="EMBL" id="CAE0469217.1"/>
    </source>
</evidence>
<dbReference type="EMBL" id="HBIO01018320">
    <property type="protein sequence ID" value="CAE0469217.1"/>
    <property type="molecule type" value="Transcribed_RNA"/>
</dbReference>
<feature type="chain" id="PRO_5030919104" evidence="2">
    <location>
        <begin position="16"/>
        <end position="599"/>
    </location>
</feature>
<feature type="compositionally biased region" description="Gly residues" evidence="1">
    <location>
        <begin position="553"/>
        <end position="568"/>
    </location>
</feature>
<name>A0A7S3Q8D1_9STRA</name>
<dbReference type="Gene3D" id="3.90.70.10">
    <property type="entry name" value="Cysteine proteinases"/>
    <property type="match status" value="1"/>
</dbReference>
<feature type="compositionally biased region" description="Basic and acidic residues" evidence="1">
    <location>
        <begin position="507"/>
        <end position="518"/>
    </location>
</feature>
<reference evidence="3" key="1">
    <citation type="submission" date="2021-01" db="EMBL/GenBank/DDBJ databases">
        <authorList>
            <person name="Corre E."/>
            <person name="Pelletier E."/>
            <person name="Niang G."/>
            <person name="Scheremetjew M."/>
            <person name="Finn R."/>
            <person name="Kale V."/>
            <person name="Holt S."/>
            <person name="Cochrane G."/>
            <person name="Meng A."/>
            <person name="Brown T."/>
            <person name="Cohen L."/>
        </authorList>
    </citation>
    <scope>NUCLEOTIDE SEQUENCE</scope>
    <source>
        <strain evidence="3">MM31A-1</strain>
    </source>
</reference>
<feature type="compositionally biased region" description="Polar residues" evidence="1">
    <location>
        <begin position="364"/>
        <end position="375"/>
    </location>
</feature>
<dbReference type="AlphaFoldDB" id="A0A7S3Q8D1"/>
<feature type="signal peptide" evidence="2">
    <location>
        <begin position="1"/>
        <end position="15"/>
    </location>
</feature>
<feature type="compositionally biased region" description="Low complexity" evidence="1">
    <location>
        <begin position="96"/>
        <end position="106"/>
    </location>
</feature>
<dbReference type="InterPro" id="IPR038765">
    <property type="entry name" value="Papain-like_cys_pep_sf"/>
</dbReference>
<organism evidence="3">
    <name type="scientific">Chaetoceros debilis</name>
    <dbReference type="NCBI Taxonomy" id="122233"/>
    <lineage>
        <taxon>Eukaryota</taxon>
        <taxon>Sar</taxon>
        <taxon>Stramenopiles</taxon>
        <taxon>Ochrophyta</taxon>
        <taxon>Bacillariophyta</taxon>
        <taxon>Coscinodiscophyceae</taxon>
        <taxon>Chaetocerotophycidae</taxon>
        <taxon>Chaetocerotales</taxon>
        <taxon>Chaetocerotaceae</taxon>
        <taxon>Chaetoceros</taxon>
    </lineage>
</organism>
<feature type="region of interest" description="Disordered" evidence="1">
    <location>
        <begin position="507"/>
        <end position="599"/>
    </location>
</feature>
<sequence length="599" mass="65683">MRLLSIAVPLPLLASHTMITTTAFTLQPPILSKRTTSASSSLLSLSSSSSSYDESNDPLADLNLPDLSEYDDSNLPYGEGGGLYNDADLDDFAHLTNTNANASNDSPSPPPSPYGSERRKRRTGGGSGRGGSGGGGNVNVARKSDRYALEKYNSPTQPATTPYDDEYGNDDEYDIDDDDDLDIGEDYPLEYNVEHKWPWIHADISYSLPVEEEDVMEGDISCIVAHQCMNARGSIAHGKKIGLYLKNTIENTNSRNNNAMKATEVFDANGGYKKLTSTYAIKKELMTRGPVISTSFVQTSAFMNTIGGSHLLVPLEYRNRRRHPVLIVGWRHTSVGEVWLVKPFQFNGSSNSSQTNKPGRDTTGRNTNARGMDASSSDNELLSIACGQNRVDDECIAPTHSFEDMAWQDGPYLDFNLADAPQWRDWGAITVHLNSEELETLGEIFGDENLSLTEAVSTEFRFVLRDSTRIAHSKACYMQNVKRKRGSGTWDVNIGFTEEISHPVEVEVEESQEHENDFRGGGGGRSGGRRDPRANANMNGRAGAGDGDDVDGRMGGGGRGNRNGGGGDNMRSPPPASTRQNVNRNNSMNNNQRRRRDEW</sequence>
<feature type="compositionally biased region" description="Low complexity" evidence="1">
    <location>
        <begin position="579"/>
        <end position="591"/>
    </location>
</feature>
<feature type="region of interest" description="Disordered" evidence="1">
    <location>
        <begin position="349"/>
        <end position="375"/>
    </location>
</feature>
<protein>
    <submittedName>
        <fullName evidence="3">Uncharacterized protein</fullName>
    </submittedName>
</protein>
<keyword evidence="2" id="KW-0732">Signal</keyword>
<feature type="compositionally biased region" description="Gly residues" evidence="1">
    <location>
        <begin position="124"/>
        <end position="137"/>
    </location>
</feature>
<proteinExistence type="predicted"/>
<evidence type="ECO:0000256" key="1">
    <source>
        <dbReference type="SAM" id="MobiDB-lite"/>
    </source>
</evidence>
<dbReference type="SUPFAM" id="SSF54001">
    <property type="entry name" value="Cysteine proteinases"/>
    <property type="match status" value="1"/>
</dbReference>
<feature type="region of interest" description="Disordered" evidence="1">
    <location>
        <begin position="43"/>
        <end position="171"/>
    </location>
</feature>
<gene>
    <name evidence="3" type="ORF">CDEB00056_LOCUS14070</name>
</gene>
<evidence type="ECO:0000256" key="2">
    <source>
        <dbReference type="SAM" id="SignalP"/>
    </source>
</evidence>
<feature type="compositionally biased region" description="Low complexity" evidence="1">
    <location>
        <begin position="43"/>
        <end position="67"/>
    </location>
</feature>